<evidence type="ECO:0000313" key="3">
    <source>
        <dbReference type="Proteomes" id="UP000447873"/>
    </source>
</evidence>
<feature type="region of interest" description="Disordered" evidence="1">
    <location>
        <begin position="128"/>
        <end position="226"/>
    </location>
</feature>
<feature type="compositionally biased region" description="Basic and acidic residues" evidence="1">
    <location>
        <begin position="128"/>
        <end position="139"/>
    </location>
</feature>
<dbReference type="AlphaFoldDB" id="A0A8H3YKP4"/>
<name>A0A8H3YKP4_VENIN</name>
<evidence type="ECO:0000313" key="2">
    <source>
        <dbReference type="EMBL" id="KAE9963233.1"/>
    </source>
</evidence>
<organism evidence="2 3">
    <name type="scientific">Venturia inaequalis</name>
    <name type="common">Apple scab fungus</name>
    <dbReference type="NCBI Taxonomy" id="5025"/>
    <lineage>
        <taxon>Eukaryota</taxon>
        <taxon>Fungi</taxon>
        <taxon>Dikarya</taxon>
        <taxon>Ascomycota</taxon>
        <taxon>Pezizomycotina</taxon>
        <taxon>Dothideomycetes</taxon>
        <taxon>Pleosporomycetidae</taxon>
        <taxon>Venturiales</taxon>
        <taxon>Venturiaceae</taxon>
        <taxon>Venturia</taxon>
    </lineage>
</organism>
<feature type="compositionally biased region" description="Low complexity" evidence="1">
    <location>
        <begin position="144"/>
        <end position="153"/>
    </location>
</feature>
<dbReference type="Proteomes" id="UP000447873">
    <property type="component" value="Unassembled WGS sequence"/>
</dbReference>
<feature type="compositionally biased region" description="Polar residues" evidence="1">
    <location>
        <begin position="189"/>
        <end position="203"/>
    </location>
</feature>
<accession>A0A8H3YKP4</accession>
<comment type="caution">
    <text evidence="2">The sequence shown here is derived from an EMBL/GenBank/DDBJ whole genome shotgun (WGS) entry which is preliminary data.</text>
</comment>
<protein>
    <submittedName>
        <fullName evidence="2">Uncharacterized protein</fullName>
    </submittedName>
</protein>
<proteinExistence type="predicted"/>
<feature type="compositionally biased region" description="Low complexity" evidence="1">
    <location>
        <begin position="168"/>
        <end position="181"/>
    </location>
</feature>
<feature type="region of interest" description="Disordered" evidence="1">
    <location>
        <begin position="1"/>
        <end position="88"/>
    </location>
</feature>
<dbReference type="EMBL" id="WNWS01000882">
    <property type="protein sequence ID" value="KAE9963233.1"/>
    <property type="molecule type" value="Genomic_DNA"/>
</dbReference>
<gene>
    <name evidence="2" type="ORF">EG328_011580</name>
</gene>
<sequence length="348" mass="39762">MEYQYQPERHQLEEHRQRQPQSNNYPTPPRSSSPKDYDSFAPEALPTPSETQSFIPPQPSYSKSNLEAYQNGTHRYSVQDQYSEYPPQKPVYYNELTEYHAKGLDTQEQYSTSTPPRTSSYNELIHYHAKDRDSQERDTQGQYSTSTTTRTPSYNIHTLGIEDEYRDPSTQPRRSSRQPSSLGIEDGHASTQSRKTSQPSSRPYSPLHRSRTPLTPYNSSRARPRPGFLKRVSTRCKTLIQWVISLGKRHPILFGLATFLPVMAIAVGVKVASNIGRLFSGSKKFSAGGMLMVHFADFKGLAGAKSELHGVLKVVHMYANHWCKVSPSPWPRTLSMLLEIFFMEHKKF</sequence>
<feature type="compositionally biased region" description="Basic and acidic residues" evidence="1">
    <location>
        <begin position="7"/>
        <end position="17"/>
    </location>
</feature>
<reference evidence="2 3" key="1">
    <citation type="submission" date="2018-12" db="EMBL/GenBank/DDBJ databases">
        <title>Venturia inaequalis Genome Resource.</title>
        <authorList>
            <person name="Lichtner F.J."/>
        </authorList>
    </citation>
    <scope>NUCLEOTIDE SEQUENCE [LARGE SCALE GENOMIC DNA]</scope>
    <source>
        <strain evidence="2 3">120213</strain>
    </source>
</reference>
<feature type="compositionally biased region" description="Polar residues" evidence="1">
    <location>
        <begin position="48"/>
        <end position="82"/>
    </location>
</feature>
<feature type="compositionally biased region" description="Polar residues" evidence="1">
    <location>
        <begin position="212"/>
        <end position="221"/>
    </location>
</feature>
<evidence type="ECO:0000256" key="1">
    <source>
        <dbReference type="SAM" id="MobiDB-lite"/>
    </source>
</evidence>